<evidence type="ECO:0000256" key="2">
    <source>
        <dbReference type="PROSITE-ProRule" id="PRU00169"/>
    </source>
</evidence>
<organism evidence="4 5">
    <name type="scientific">Candidatus Giovannonibacteria bacterium GW2011_GWA1_44_25</name>
    <dbReference type="NCBI Taxonomy" id="1618645"/>
    <lineage>
        <taxon>Bacteria</taxon>
        <taxon>Candidatus Giovannoniibacteriota</taxon>
    </lineage>
</organism>
<proteinExistence type="predicted"/>
<dbReference type="SMART" id="SM00448">
    <property type="entry name" value="REC"/>
    <property type="match status" value="1"/>
</dbReference>
<evidence type="ECO:0000313" key="5">
    <source>
        <dbReference type="Proteomes" id="UP000034087"/>
    </source>
</evidence>
<reference evidence="4 5" key="1">
    <citation type="journal article" date="2015" name="Nature">
        <title>rRNA introns, odd ribosomes, and small enigmatic genomes across a large radiation of phyla.</title>
        <authorList>
            <person name="Brown C.T."/>
            <person name="Hug L.A."/>
            <person name="Thomas B.C."/>
            <person name="Sharon I."/>
            <person name="Castelle C.J."/>
            <person name="Singh A."/>
            <person name="Wilkins M.J."/>
            <person name="Williams K.H."/>
            <person name="Banfield J.F."/>
        </authorList>
    </citation>
    <scope>NUCLEOTIDE SEQUENCE [LARGE SCALE GENOMIC DNA]</scope>
</reference>
<accession>A0A0G1IKE6</accession>
<dbReference type="InterPro" id="IPR001789">
    <property type="entry name" value="Sig_transdc_resp-reg_receiver"/>
</dbReference>
<evidence type="ECO:0000313" key="4">
    <source>
        <dbReference type="EMBL" id="KKT59866.1"/>
    </source>
</evidence>
<dbReference type="InterPro" id="IPR050595">
    <property type="entry name" value="Bact_response_regulator"/>
</dbReference>
<feature type="modified residue" description="4-aspartylphosphate" evidence="2">
    <location>
        <position position="52"/>
    </location>
</feature>
<gene>
    <name evidence="4" type="ORF">UW53_C0006G0013</name>
</gene>
<evidence type="ECO:0000256" key="1">
    <source>
        <dbReference type="ARBA" id="ARBA00022553"/>
    </source>
</evidence>
<dbReference type="PANTHER" id="PTHR44591:SF3">
    <property type="entry name" value="RESPONSE REGULATORY DOMAIN-CONTAINING PROTEIN"/>
    <property type="match status" value="1"/>
</dbReference>
<protein>
    <submittedName>
        <fullName evidence="4">Response regulator receiver protein</fullName>
    </submittedName>
</protein>
<dbReference type="EMBL" id="LCIR01000006">
    <property type="protein sequence ID" value="KKT59866.1"/>
    <property type="molecule type" value="Genomic_DNA"/>
</dbReference>
<dbReference type="Gene3D" id="3.40.50.2300">
    <property type="match status" value="1"/>
</dbReference>
<sequence>MKKILFIEDEEALQRTMGEMLEQNSYSILKALDGEAGLKMAKKELPDLILLDLILPKKNGFEVLEELKKDSATKNIPVAVLTNLEGSAEVERALALGATTYLVKANYKPDELLAKIEVILNHHS</sequence>
<dbReference type="GO" id="GO:0000160">
    <property type="term" value="P:phosphorelay signal transduction system"/>
    <property type="evidence" value="ECO:0007669"/>
    <property type="project" value="InterPro"/>
</dbReference>
<evidence type="ECO:0000259" key="3">
    <source>
        <dbReference type="PROSITE" id="PS50110"/>
    </source>
</evidence>
<dbReference type="SUPFAM" id="SSF52172">
    <property type="entry name" value="CheY-like"/>
    <property type="match status" value="1"/>
</dbReference>
<keyword evidence="1 2" id="KW-0597">Phosphoprotein</keyword>
<dbReference type="PANTHER" id="PTHR44591">
    <property type="entry name" value="STRESS RESPONSE REGULATOR PROTEIN 1"/>
    <property type="match status" value="1"/>
</dbReference>
<dbReference type="InterPro" id="IPR011006">
    <property type="entry name" value="CheY-like_superfamily"/>
</dbReference>
<dbReference type="PROSITE" id="PS50110">
    <property type="entry name" value="RESPONSE_REGULATORY"/>
    <property type="match status" value="1"/>
</dbReference>
<dbReference type="Proteomes" id="UP000034087">
    <property type="component" value="Unassembled WGS sequence"/>
</dbReference>
<name>A0A0G1IKE6_9BACT</name>
<dbReference type="AlphaFoldDB" id="A0A0G1IKE6"/>
<dbReference type="Pfam" id="PF00072">
    <property type="entry name" value="Response_reg"/>
    <property type="match status" value="1"/>
</dbReference>
<feature type="domain" description="Response regulatory" evidence="3">
    <location>
        <begin position="3"/>
        <end position="119"/>
    </location>
</feature>
<comment type="caution">
    <text evidence="4">The sequence shown here is derived from an EMBL/GenBank/DDBJ whole genome shotgun (WGS) entry which is preliminary data.</text>
</comment>